<feature type="binding site" evidence="3">
    <location>
        <position position="331"/>
    </location>
    <ligand>
        <name>a divalent metal cation</name>
        <dbReference type="ChEBI" id="CHEBI:60240"/>
    </ligand>
</feature>
<dbReference type="InterPro" id="IPR011042">
    <property type="entry name" value="6-blade_b-propeller_TolB-like"/>
</dbReference>
<dbReference type="PRINTS" id="PR01790">
    <property type="entry name" value="SMP30FAMILY"/>
</dbReference>
<feature type="region of interest" description="Disordered" evidence="4">
    <location>
        <begin position="23"/>
        <end position="107"/>
    </location>
</feature>
<feature type="active site" description="Proton donor/acceptor" evidence="2">
    <location>
        <position position="331"/>
    </location>
</feature>
<keyword evidence="1" id="KW-0378">Hydrolase</keyword>
<reference evidence="7 8" key="1">
    <citation type="submission" date="2015-09" db="EMBL/GenBank/DDBJ databases">
        <title>Sorangium comparison.</title>
        <authorList>
            <person name="Zaburannyi N."/>
            <person name="Bunk B."/>
            <person name="Overmann J."/>
            <person name="Mueller R."/>
        </authorList>
    </citation>
    <scope>NUCLEOTIDE SEQUENCE [LARGE SCALE GENOMIC DNA]</scope>
    <source>
        <strain evidence="7 8">So ceGT47</strain>
    </source>
</reference>
<dbReference type="PANTHER" id="PTHR47572">
    <property type="entry name" value="LIPOPROTEIN-RELATED"/>
    <property type="match status" value="1"/>
</dbReference>
<dbReference type="Proteomes" id="UP000295781">
    <property type="component" value="Chromosome"/>
</dbReference>
<proteinExistence type="predicted"/>
<dbReference type="InterPro" id="IPR013658">
    <property type="entry name" value="SGL"/>
</dbReference>
<dbReference type="GO" id="GO:0016787">
    <property type="term" value="F:hydrolase activity"/>
    <property type="evidence" value="ECO:0007669"/>
    <property type="project" value="UniProtKB-KW"/>
</dbReference>
<dbReference type="AlphaFoldDB" id="A0A4P2PZM3"/>
<gene>
    <name evidence="7" type="ORF">SOCEGT47_028600</name>
</gene>
<feature type="compositionally biased region" description="Gly residues" evidence="4">
    <location>
        <begin position="65"/>
        <end position="78"/>
    </location>
</feature>
<evidence type="ECO:0000256" key="2">
    <source>
        <dbReference type="PIRSR" id="PIRSR605511-1"/>
    </source>
</evidence>
<keyword evidence="3" id="KW-0862">Zinc</keyword>
<organism evidence="7 8">
    <name type="scientific">Sorangium cellulosum</name>
    <name type="common">Polyangium cellulosum</name>
    <dbReference type="NCBI Taxonomy" id="56"/>
    <lineage>
        <taxon>Bacteria</taxon>
        <taxon>Pseudomonadati</taxon>
        <taxon>Myxococcota</taxon>
        <taxon>Polyangia</taxon>
        <taxon>Polyangiales</taxon>
        <taxon>Polyangiaceae</taxon>
        <taxon>Sorangium</taxon>
    </lineage>
</organism>
<keyword evidence="3" id="KW-0479">Metal-binding</keyword>
<comment type="cofactor">
    <cofactor evidence="3">
        <name>Zn(2+)</name>
        <dbReference type="ChEBI" id="CHEBI:29105"/>
    </cofactor>
    <text evidence="3">Binds 1 divalent metal cation per subunit.</text>
</comment>
<feature type="compositionally biased region" description="Gly residues" evidence="4">
    <location>
        <begin position="23"/>
        <end position="48"/>
    </location>
</feature>
<dbReference type="GO" id="GO:0046872">
    <property type="term" value="F:metal ion binding"/>
    <property type="evidence" value="ECO:0007669"/>
    <property type="project" value="UniProtKB-KW"/>
</dbReference>
<evidence type="ECO:0000313" key="8">
    <source>
        <dbReference type="Proteomes" id="UP000295781"/>
    </source>
</evidence>
<feature type="compositionally biased region" description="Low complexity" evidence="4">
    <location>
        <begin position="49"/>
        <end position="64"/>
    </location>
</feature>
<dbReference type="Pfam" id="PF08450">
    <property type="entry name" value="SGL"/>
    <property type="match status" value="1"/>
</dbReference>
<feature type="binding site" evidence="3">
    <location>
        <position position="238"/>
    </location>
    <ligand>
        <name>substrate</name>
    </ligand>
</feature>
<evidence type="ECO:0000256" key="3">
    <source>
        <dbReference type="PIRSR" id="PIRSR605511-2"/>
    </source>
</evidence>
<keyword evidence="5" id="KW-0732">Signal</keyword>
<feature type="compositionally biased region" description="Gly residues" evidence="4">
    <location>
        <begin position="86"/>
        <end position="107"/>
    </location>
</feature>
<dbReference type="PROSITE" id="PS51257">
    <property type="entry name" value="PROKAR_LIPOPROTEIN"/>
    <property type="match status" value="1"/>
</dbReference>
<dbReference type="Gene3D" id="2.120.10.30">
    <property type="entry name" value="TolB, C-terminal domain"/>
    <property type="match status" value="1"/>
</dbReference>
<feature type="domain" description="SMP-30/Gluconolactonase/LRE-like region" evidence="6">
    <location>
        <begin position="140"/>
        <end position="385"/>
    </location>
</feature>
<dbReference type="InterPro" id="IPR005511">
    <property type="entry name" value="SMP-30"/>
</dbReference>
<dbReference type="InterPro" id="IPR051262">
    <property type="entry name" value="SMP-30/CGR1_Lactonase"/>
</dbReference>
<accession>A0A4P2PZM3</accession>
<feature type="signal peptide" evidence="5">
    <location>
        <begin position="1"/>
        <end position="19"/>
    </location>
</feature>
<protein>
    <recommendedName>
        <fullName evidence="6">SMP-30/Gluconolactonase/LRE-like region domain-containing protein</fullName>
    </recommendedName>
</protein>
<sequence length="401" mass="39987">MLTRARFSLLLWGSLSAAASGCGDGGALPGSSSEGGGDPGGSTGGQGATGISSSAGASGATTASGAGGAGAGGGAGEGGHGEGGHGEGGLGEGGHGEGGLGGAGGGGSDLRICPGGPYAADPLPANRRAQQVRGGFDYVEGPVWVAELGALLFSEIHLTRRNNPPLNGPPATIHRFTPPGSFEVFIEDSSTNGLGLFTDGDLIACTHDTRSISVFDLGTKARRPVAEGYEGKRFNSPNDVAVRADGNVYFSDPDFQLTGRPELPTAVYRVSPSGAVSVVDTMAQPNGVALSPGGDTLYAGDFGGQIRRYPLDEGGAPGPSSELASNLESADGMAVDCAGNLYVGWSRGVEVLAPSGARLGTIEGMNKASNVAFGGADRKTLYITAGDSLYSIEMNIPGYPY</sequence>
<feature type="binding site" evidence="3">
    <location>
        <position position="286"/>
    </location>
    <ligand>
        <name>a divalent metal cation</name>
        <dbReference type="ChEBI" id="CHEBI:60240"/>
    </ligand>
</feature>
<name>A0A4P2PZM3_SORCE</name>
<dbReference type="PANTHER" id="PTHR47572:SF4">
    <property type="entry name" value="LACTONASE DRP35"/>
    <property type="match status" value="1"/>
</dbReference>
<dbReference type="SUPFAM" id="SSF63829">
    <property type="entry name" value="Calcium-dependent phosphotriesterase"/>
    <property type="match status" value="1"/>
</dbReference>
<evidence type="ECO:0000256" key="5">
    <source>
        <dbReference type="SAM" id="SignalP"/>
    </source>
</evidence>
<evidence type="ECO:0000256" key="1">
    <source>
        <dbReference type="ARBA" id="ARBA00022801"/>
    </source>
</evidence>
<dbReference type="EMBL" id="CP012670">
    <property type="protein sequence ID" value="AUX22359.1"/>
    <property type="molecule type" value="Genomic_DNA"/>
</dbReference>
<evidence type="ECO:0000313" key="7">
    <source>
        <dbReference type="EMBL" id="AUX22359.1"/>
    </source>
</evidence>
<feature type="chain" id="PRO_5020568939" description="SMP-30/Gluconolactonase/LRE-like region domain-containing protein" evidence="5">
    <location>
        <begin position="20"/>
        <end position="401"/>
    </location>
</feature>
<evidence type="ECO:0000259" key="6">
    <source>
        <dbReference type="Pfam" id="PF08450"/>
    </source>
</evidence>
<evidence type="ECO:0000256" key="4">
    <source>
        <dbReference type="SAM" id="MobiDB-lite"/>
    </source>
</evidence>